<reference evidence="2" key="1">
    <citation type="submission" date="2021-01" db="EMBL/GenBank/DDBJ databases">
        <authorList>
            <person name="Corre E."/>
            <person name="Pelletier E."/>
            <person name="Niang G."/>
            <person name="Scheremetjew M."/>
            <person name="Finn R."/>
            <person name="Kale V."/>
            <person name="Holt S."/>
            <person name="Cochrane G."/>
            <person name="Meng A."/>
            <person name="Brown T."/>
            <person name="Cohen L."/>
        </authorList>
    </citation>
    <scope>NUCLEOTIDE SEQUENCE</scope>
    <source>
        <strain evidence="2">10249 10 AB</strain>
    </source>
</reference>
<dbReference type="EMBL" id="HBIX01007839">
    <property type="protein sequence ID" value="CAE0713326.1"/>
    <property type="molecule type" value="Transcribed_RNA"/>
</dbReference>
<feature type="compositionally biased region" description="Acidic residues" evidence="1">
    <location>
        <begin position="41"/>
        <end position="60"/>
    </location>
</feature>
<sequence length="100" mass="10971">MTNASTTQEPSSCEVQCKSQQAALTKCMNAIRDARETITNTDDDDDDDDDDYDDDNDNDNNDISRVDTKCLAWSVAAWTDCCSKANNGEVVSNEGHIGIE</sequence>
<gene>
    <name evidence="2" type="ORF">PAUS00366_LOCUS6078</name>
</gene>
<evidence type="ECO:0000256" key="1">
    <source>
        <dbReference type="SAM" id="MobiDB-lite"/>
    </source>
</evidence>
<name>A0A7S4AET2_9STRA</name>
<protein>
    <submittedName>
        <fullName evidence="2">Uncharacterized protein</fullName>
    </submittedName>
</protein>
<dbReference type="AlphaFoldDB" id="A0A7S4AET2"/>
<organism evidence="2">
    <name type="scientific">Pseudo-nitzschia australis</name>
    <dbReference type="NCBI Taxonomy" id="44445"/>
    <lineage>
        <taxon>Eukaryota</taxon>
        <taxon>Sar</taxon>
        <taxon>Stramenopiles</taxon>
        <taxon>Ochrophyta</taxon>
        <taxon>Bacillariophyta</taxon>
        <taxon>Bacillariophyceae</taxon>
        <taxon>Bacillariophycidae</taxon>
        <taxon>Bacillariales</taxon>
        <taxon>Bacillariaceae</taxon>
        <taxon>Pseudo-nitzschia</taxon>
    </lineage>
</organism>
<evidence type="ECO:0000313" key="2">
    <source>
        <dbReference type="EMBL" id="CAE0713326.1"/>
    </source>
</evidence>
<accession>A0A7S4AET2</accession>
<feature type="region of interest" description="Disordered" evidence="1">
    <location>
        <begin position="35"/>
        <end position="64"/>
    </location>
</feature>
<proteinExistence type="predicted"/>